<dbReference type="GO" id="GO:0000462">
    <property type="term" value="P:maturation of SSU-rRNA from tricistronic rRNA transcript (SSU-rRNA, 5.8S rRNA, LSU-rRNA)"/>
    <property type="evidence" value="ECO:0007669"/>
    <property type="project" value="TreeGrafter"/>
</dbReference>
<gene>
    <name evidence="8" type="ORF">GE061_001841</name>
</gene>
<dbReference type="AlphaFoldDB" id="A0A8S9X2Y9"/>
<evidence type="ECO:0000313" key="9">
    <source>
        <dbReference type="Proteomes" id="UP000466442"/>
    </source>
</evidence>
<proteinExistence type="inferred from homology"/>
<evidence type="ECO:0000256" key="6">
    <source>
        <dbReference type="RuleBase" id="RU368027"/>
    </source>
</evidence>
<keyword evidence="4 6" id="KW-0698">rRNA processing</keyword>
<dbReference type="GO" id="GO:0005730">
    <property type="term" value="C:nucleolus"/>
    <property type="evidence" value="ECO:0007669"/>
    <property type="project" value="UniProtKB-SubCell"/>
</dbReference>
<keyword evidence="9" id="KW-1185">Reference proteome</keyword>
<dbReference type="EMBL" id="WIXP02000010">
    <property type="protein sequence ID" value="KAF6203510.1"/>
    <property type="molecule type" value="Genomic_DNA"/>
</dbReference>
<comment type="function">
    <text evidence="6">Component of the 90S pre-ribosome involved in the maturation of rRNAs. Required for early cleavages of the pre-RNAs in the 40S ribosomal subunit maturation pathway.</text>
</comment>
<dbReference type="PANTHER" id="PTHR21738">
    <property type="entry name" value="RIBOSOMAL RNA PROCESSING PROTEIN 36 HOMOLOG"/>
    <property type="match status" value="1"/>
</dbReference>
<dbReference type="PANTHER" id="PTHR21738:SF0">
    <property type="entry name" value="RIBOSOMAL RNA PROCESSING PROTEIN 36 HOMOLOG"/>
    <property type="match status" value="1"/>
</dbReference>
<evidence type="ECO:0000256" key="2">
    <source>
        <dbReference type="ARBA" id="ARBA00009418"/>
    </source>
</evidence>
<dbReference type="Pfam" id="PF06102">
    <property type="entry name" value="RRP36"/>
    <property type="match status" value="1"/>
</dbReference>
<dbReference type="InterPro" id="IPR009292">
    <property type="entry name" value="RRP36"/>
</dbReference>
<comment type="similarity">
    <text evidence="2 6">Belongs to the RRP36 family.</text>
</comment>
<evidence type="ECO:0000313" key="8">
    <source>
        <dbReference type="EMBL" id="KAF6203510.1"/>
    </source>
</evidence>
<evidence type="ECO:0000256" key="5">
    <source>
        <dbReference type="ARBA" id="ARBA00023242"/>
    </source>
</evidence>
<keyword evidence="5 6" id="KW-0539">Nucleus</keyword>
<comment type="subunit">
    <text evidence="6">Associates with 90S and pre-40S pre-ribosomal particles.</text>
</comment>
<comment type="caution">
    <text evidence="8">The sequence shown here is derived from an EMBL/GenBank/DDBJ whole genome shotgun (WGS) entry which is preliminary data.</text>
</comment>
<feature type="region of interest" description="Disordered" evidence="7">
    <location>
        <begin position="23"/>
        <end position="71"/>
    </location>
</feature>
<accession>A0A8S9X2Y9</accession>
<feature type="compositionally biased region" description="Basic and acidic residues" evidence="7">
    <location>
        <begin position="50"/>
        <end position="61"/>
    </location>
</feature>
<protein>
    <recommendedName>
        <fullName evidence="6">rRNA biogenesis protein RRP36</fullName>
    </recommendedName>
</protein>
<keyword evidence="3 6" id="KW-0690">Ribosome biogenesis</keyword>
<keyword evidence="6" id="KW-0687">Ribonucleoprotein</keyword>
<organism evidence="8 9">
    <name type="scientific">Apolygus lucorum</name>
    <name type="common">Small green plant bug</name>
    <name type="synonym">Lygocoris lucorum</name>
    <dbReference type="NCBI Taxonomy" id="248454"/>
    <lineage>
        <taxon>Eukaryota</taxon>
        <taxon>Metazoa</taxon>
        <taxon>Ecdysozoa</taxon>
        <taxon>Arthropoda</taxon>
        <taxon>Hexapoda</taxon>
        <taxon>Insecta</taxon>
        <taxon>Pterygota</taxon>
        <taxon>Neoptera</taxon>
        <taxon>Paraneoptera</taxon>
        <taxon>Hemiptera</taxon>
        <taxon>Heteroptera</taxon>
        <taxon>Panheteroptera</taxon>
        <taxon>Cimicomorpha</taxon>
        <taxon>Miridae</taxon>
        <taxon>Mirini</taxon>
        <taxon>Apolygus</taxon>
    </lineage>
</organism>
<reference evidence="8" key="1">
    <citation type="journal article" date="2021" name="Mol. Ecol. Resour.">
        <title>Apolygus lucorum genome provides insights into omnivorousness and mesophyll feeding.</title>
        <authorList>
            <person name="Liu Y."/>
            <person name="Liu H."/>
            <person name="Wang H."/>
            <person name="Huang T."/>
            <person name="Liu B."/>
            <person name="Yang B."/>
            <person name="Yin L."/>
            <person name="Li B."/>
            <person name="Zhang Y."/>
            <person name="Zhang S."/>
            <person name="Jiang F."/>
            <person name="Zhang X."/>
            <person name="Ren Y."/>
            <person name="Wang B."/>
            <person name="Wang S."/>
            <person name="Lu Y."/>
            <person name="Wu K."/>
            <person name="Fan W."/>
            <person name="Wang G."/>
        </authorList>
    </citation>
    <scope>NUCLEOTIDE SEQUENCE</scope>
    <source>
        <strain evidence="8">12Hb</strain>
    </source>
</reference>
<dbReference type="Proteomes" id="UP000466442">
    <property type="component" value="Unassembled WGS sequence"/>
</dbReference>
<dbReference type="OrthoDB" id="6630382at2759"/>
<evidence type="ECO:0000256" key="1">
    <source>
        <dbReference type="ARBA" id="ARBA00004604"/>
    </source>
</evidence>
<evidence type="ECO:0000256" key="4">
    <source>
        <dbReference type="ARBA" id="ARBA00022552"/>
    </source>
</evidence>
<evidence type="ECO:0000256" key="3">
    <source>
        <dbReference type="ARBA" id="ARBA00022517"/>
    </source>
</evidence>
<comment type="subcellular location">
    <subcellularLocation>
        <location evidence="1 6">Nucleus</location>
        <location evidence="1 6">Nucleolus</location>
    </subcellularLocation>
</comment>
<name>A0A8S9X2Y9_APOLU</name>
<dbReference type="GO" id="GO:0030686">
    <property type="term" value="C:90S preribosome"/>
    <property type="evidence" value="ECO:0007669"/>
    <property type="project" value="TreeGrafter"/>
</dbReference>
<evidence type="ECO:0000256" key="7">
    <source>
        <dbReference type="SAM" id="MobiDB-lite"/>
    </source>
</evidence>
<sequence>MGSFLIAGISKMGDSIESLTLEERIKIQTRKPKTGNPQSSQPRKRANKNRPREMSSKRPVRDPAPVRASKRFVDPRFDNIYGEFNEKDFKQNYDFVDKMKQRDIDKLKKAAKKEKDKERQKQIKEVLKRTSDRERELEKVRALRQKAALEKVKVAEALALGKPARFKTKAETKISDLVDKFGTLKEKGKLLSYMKKKNKKSSLQSGIVVRGT</sequence>